<protein>
    <submittedName>
        <fullName evidence="1">Uncharacterized protein</fullName>
    </submittedName>
</protein>
<sequence length="161" mass="18452">MTSFGNYNDTDILQQYRLFENSFLIYLLDNGDKPLHNLKKPAINCEARIKIAWLVASNTVRIERVNNTPNYSHSIEECDMRKRSKFIKDIVGNKTIKDYKPPMIVNVIRKEVSKVCEDSGMEYLKTKEVTNIKQKLVGPISSHLVGDADLKSDISNAIEFL</sequence>
<gene>
    <name evidence="1" type="ORF">C2G38_2181995</name>
</gene>
<comment type="caution">
    <text evidence="1">The sequence shown here is derived from an EMBL/GenBank/DDBJ whole genome shotgun (WGS) entry which is preliminary data.</text>
</comment>
<dbReference type="Proteomes" id="UP000266673">
    <property type="component" value="Unassembled WGS sequence"/>
</dbReference>
<reference evidence="1 2" key="1">
    <citation type="submission" date="2018-06" db="EMBL/GenBank/DDBJ databases">
        <title>Comparative genomics reveals the genomic features of Rhizophagus irregularis, R. cerebriforme, R. diaphanum and Gigaspora rosea, and their symbiotic lifestyle signature.</title>
        <authorList>
            <person name="Morin E."/>
            <person name="San Clemente H."/>
            <person name="Chen E.C.H."/>
            <person name="De La Providencia I."/>
            <person name="Hainaut M."/>
            <person name="Kuo A."/>
            <person name="Kohler A."/>
            <person name="Murat C."/>
            <person name="Tang N."/>
            <person name="Roy S."/>
            <person name="Loubradou J."/>
            <person name="Henrissat B."/>
            <person name="Grigoriev I.V."/>
            <person name="Corradi N."/>
            <person name="Roux C."/>
            <person name="Martin F.M."/>
        </authorList>
    </citation>
    <scope>NUCLEOTIDE SEQUENCE [LARGE SCALE GENOMIC DNA]</scope>
    <source>
        <strain evidence="1 2">DAOM 194757</strain>
    </source>
</reference>
<dbReference type="AlphaFoldDB" id="A0A397VAD2"/>
<keyword evidence="2" id="KW-1185">Reference proteome</keyword>
<evidence type="ECO:0000313" key="2">
    <source>
        <dbReference type="Proteomes" id="UP000266673"/>
    </source>
</evidence>
<dbReference type="OrthoDB" id="2434100at2759"/>
<organism evidence="1 2">
    <name type="scientific">Gigaspora rosea</name>
    <dbReference type="NCBI Taxonomy" id="44941"/>
    <lineage>
        <taxon>Eukaryota</taxon>
        <taxon>Fungi</taxon>
        <taxon>Fungi incertae sedis</taxon>
        <taxon>Mucoromycota</taxon>
        <taxon>Glomeromycotina</taxon>
        <taxon>Glomeromycetes</taxon>
        <taxon>Diversisporales</taxon>
        <taxon>Gigasporaceae</taxon>
        <taxon>Gigaspora</taxon>
    </lineage>
</organism>
<name>A0A397VAD2_9GLOM</name>
<dbReference type="EMBL" id="QKWP01000477">
    <property type="protein sequence ID" value="RIB19390.1"/>
    <property type="molecule type" value="Genomic_DNA"/>
</dbReference>
<accession>A0A397VAD2</accession>
<proteinExistence type="predicted"/>
<evidence type="ECO:0000313" key="1">
    <source>
        <dbReference type="EMBL" id="RIB19390.1"/>
    </source>
</evidence>